<dbReference type="GO" id="GO:0071944">
    <property type="term" value="C:cell periphery"/>
    <property type="evidence" value="ECO:0007669"/>
    <property type="project" value="UniProtKB-ARBA"/>
</dbReference>
<feature type="compositionally biased region" description="Polar residues" evidence="5">
    <location>
        <begin position="184"/>
        <end position="195"/>
    </location>
</feature>
<reference evidence="8" key="1">
    <citation type="journal article" date="2020" name="Phytopathology">
        <title>Genome sequence and comparative analysis of Colletotrichum gloeosporioides isolated from Liriodendron leaves.</title>
        <authorList>
            <person name="Fu F.F."/>
            <person name="Hao Z."/>
            <person name="Wang P."/>
            <person name="Lu Y."/>
            <person name="Xue L.J."/>
            <person name="Wei G."/>
            <person name="Tian Y."/>
            <person name="Baishi H."/>
            <person name="Xu H."/>
            <person name="Shi J."/>
            <person name="Cheng T."/>
            <person name="Wang G."/>
            <person name="Yi Y."/>
            <person name="Chen J."/>
        </authorList>
    </citation>
    <scope>NUCLEOTIDE SEQUENCE</scope>
    <source>
        <strain evidence="8">Lc1</strain>
    </source>
</reference>
<feature type="chain" id="PRO_5034516847" description="LPXTG-domain-containing protein" evidence="7">
    <location>
        <begin position="16"/>
        <end position="384"/>
    </location>
</feature>
<dbReference type="EMBL" id="WVTB01000075">
    <property type="protein sequence ID" value="KAF3800396.1"/>
    <property type="molecule type" value="Genomic_DNA"/>
</dbReference>
<gene>
    <name evidence="8" type="ORF">GCG54_00014195</name>
</gene>
<accession>A0A8H4CAG8</accession>
<evidence type="ECO:0000313" key="9">
    <source>
        <dbReference type="Proteomes" id="UP000613401"/>
    </source>
</evidence>
<dbReference type="GeneID" id="69021310"/>
<evidence type="ECO:0000256" key="1">
    <source>
        <dbReference type="ARBA" id="ARBA00004167"/>
    </source>
</evidence>
<feature type="compositionally biased region" description="Polar residues" evidence="5">
    <location>
        <begin position="335"/>
        <end position="354"/>
    </location>
</feature>
<evidence type="ECO:0000256" key="3">
    <source>
        <dbReference type="ARBA" id="ARBA00022989"/>
    </source>
</evidence>
<keyword evidence="9" id="KW-1185">Reference proteome</keyword>
<dbReference type="AlphaFoldDB" id="A0A8H4CAG8"/>
<sequence>MLPLVLLASALLVVAQSPVKDWNQCYYAKDSPAHPSLVPCLTENDDGSMSQAKDYASSWCCFAGDNCISQACWDNTTGVTYQYGCNDPTYEHNNCPPKGGLDPGKSPWVGLVRCNDTHNEGFEKFWACNHPDTCGDFCPVESNKPQVTQTVWPDTIQNLPPLGFCTDLGSRVLAMYARETLNSTGGVPMTVNTSGKPKPTYPSPQSSGAGQTSVTRTQTAPDMGSTATSTSTSTPTAEPEAAAALSGGAIAGIAVGSTLGVVAVLAGFFFMWRRRRAKQRQDAAAAAAPAAPYVPPGGGAAELAPPDEKRNLVQPNTPSTVSDGMGIQRPVSDMSMSTVVPSPSGTPRTPNSPYYPQGHYHAELPDDPRVIHEMPAINERSEMP</sequence>
<feature type="region of interest" description="Disordered" evidence="5">
    <location>
        <begin position="184"/>
        <end position="240"/>
    </location>
</feature>
<dbReference type="RefSeq" id="XP_045259556.1">
    <property type="nucleotide sequence ID" value="XM_045414035.1"/>
</dbReference>
<comment type="caution">
    <text evidence="8">The sequence shown here is derived from an EMBL/GenBank/DDBJ whole genome shotgun (WGS) entry which is preliminary data.</text>
</comment>
<proteinExistence type="predicted"/>
<feature type="compositionally biased region" description="Polar residues" evidence="5">
    <location>
        <begin position="203"/>
        <end position="220"/>
    </location>
</feature>
<dbReference type="PANTHER" id="PTHR15549:SF26">
    <property type="entry name" value="AXIAL BUDDING PATTERN PROTEIN 2-RELATED"/>
    <property type="match status" value="1"/>
</dbReference>
<dbReference type="PANTHER" id="PTHR15549">
    <property type="entry name" value="PAIRED IMMUNOGLOBULIN-LIKE TYPE 2 RECEPTOR"/>
    <property type="match status" value="1"/>
</dbReference>
<evidence type="ECO:0000256" key="7">
    <source>
        <dbReference type="SAM" id="SignalP"/>
    </source>
</evidence>
<keyword evidence="3 6" id="KW-1133">Transmembrane helix</keyword>
<feature type="compositionally biased region" description="Low complexity" evidence="5">
    <location>
        <begin position="224"/>
        <end position="240"/>
    </location>
</feature>
<feature type="transmembrane region" description="Helical" evidence="6">
    <location>
        <begin position="249"/>
        <end position="272"/>
    </location>
</feature>
<dbReference type="GO" id="GO:0016020">
    <property type="term" value="C:membrane"/>
    <property type="evidence" value="ECO:0007669"/>
    <property type="project" value="UniProtKB-SubCell"/>
</dbReference>
<comment type="subcellular location">
    <subcellularLocation>
        <location evidence="1">Membrane</location>
        <topology evidence="1">Single-pass membrane protein</topology>
    </subcellularLocation>
</comment>
<name>A0A8H4CAG8_COLGL</name>
<dbReference type="Proteomes" id="UP000613401">
    <property type="component" value="Unassembled WGS sequence"/>
</dbReference>
<feature type="signal peptide" evidence="7">
    <location>
        <begin position="1"/>
        <end position="15"/>
    </location>
</feature>
<protein>
    <recommendedName>
        <fullName evidence="10">LPXTG-domain-containing protein</fullName>
    </recommendedName>
</protein>
<reference evidence="8" key="2">
    <citation type="submission" date="2020-03" db="EMBL/GenBank/DDBJ databases">
        <authorList>
            <person name="Fu F.-F."/>
            <person name="Chen J."/>
        </authorList>
    </citation>
    <scope>NUCLEOTIDE SEQUENCE</scope>
    <source>
        <strain evidence="8">Lc1</strain>
    </source>
</reference>
<evidence type="ECO:0000313" key="8">
    <source>
        <dbReference type="EMBL" id="KAF3800396.1"/>
    </source>
</evidence>
<dbReference type="InterPro" id="IPR051694">
    <property type="entry name" value="Immunoregulatory_rcpt-like"/>
</dbReference>
<keyword evidence="7" id="KW-0732">Signal</keyword>
<evidence type="ECO:0008006" key="10">
    <source>
        <dbReference type="Google" id="ProtNLM"/>
    </source>
</evidence>
<keyword evidence="2 6" id="KW-0812">Transmembrane</keyword>
<evidence type="ECO:0000256" key="5">
    <source>
        <dbReference type="SAM" id="MobiDB-lite"/>
    </source>
</evidence>
<evidence type="ECO:0000256" key="4">
    <source>
        <dbReference type="ARBA" id="ARBA00023136"/>
    </source>
</evidence>
<evidence type="ECO:0000256" key="6">
    <source>
        <dbReference type="SAM" id="Phobius"/>
    </source>
</evidence>
<evidence type="ECO:0000256" key="2">
    <source>
        <dbReference type="ARBA" id="ARBA00022692"/>
    </source>
</evidence>
<organism evidence="8 9">
    <name type="scientific">Colletotrichum gloeosporioides</name>
    <name type="common">Anthracnose fungus</name>
    <name type="synonym">Glomerella cingulata</name>
    <dbReference type="NCBI Taxonomy" id="474922"/>
    <lineage>
        <taxon>Eukaryota</taxon>
        <taxon>Fungi</taxon>
        <taxon>Dikarya</taxon>
        <taxon>Ascomycota</taxon>
        <taxon>Pezizomycotina</taxon>
        <taxon>Sordariomycetes</taxon>
        <taxon>Hypocreomycetidae</taxon>
        <taxon>Glomerellales</taxon>
        <taxon>Glomerellaceae</taxon>
        <taxon>Colletotrichum</taxon>
        <taxon>Colletotrichum gloeosporioides species complex</taxon>
    </lineage>
</organism>
<keyword evidence="4 6" id="KW-0472">Membrane</keyword>
<feature type="compositionally biased region" description="Basic and acidic residues" evidence="5">
    <location>
        <begin position="360"/>
        <end position="372"/>
    </location>
</feature>
<dbReference type="CDD" id="cd12087">
    <property type="entry name" value="TM_EGFR-like"/>
    <property type="match status" value="1"/>
</dbReference>
<feature type="region of interest" description="Disordered" evidence="5">
    <location>
        <begin position="335"/>
        <end position="384"/>
    </location>
</feature>